<name>A0A8H7B134_9PLEO</name>
<dbReference type="InterPro" id="IPR036291">
    <property type="entry name" value="NAD(P)-bd_dom_sf"/>
</dbReference>
<proteinExistence type="inferred from homology"/>
<dbReference type="InterPro" id="IPR050425">
    <property type="entry name" value="NAD(P)_dehydrat-like"/>
</dbReference>
<dbReference type="RefSeq" id="XP_038784665.1">
    <property type="nucleotide sequence ID" value="XM_038932177.1"/>
</dbReference>
<dbReference type="EMBL" id="JAAABM010000010">
    <property type="protein sequence ID" value="KAF7674370.1"/>
    <property type="molecule type" value="Genomic_DNA"/>
</dbReference>
<keyword evidence="1" id="KW-0560">Oxidoreductase</keyword>
<comment type="caution">
    <text evidence="4">The sequence shown here is derived from an EMBL/GenBank/DDBJ whole genome shotgun (WGS) entry which is preliminary data.</text>
</comment>
<protein>
    <recommendedName>
        <fullName evidence="3">NAD-dependent epimerase/dehydratase domain-containing protein</fullName>
    </recommendedName>
</protein>
<evidence type="ECO:0000313" key="5">
    <source>
        <dbReference type="Proteomes" id="UP000596902"/>
    </source>
</evidence>
<dbReference type="PANTHER" id="PTHR10366:SF562">
    <property type="entry name" value="ALDEHYDE REDUCTASE II (AFU_ORTHOLOGUE AFUA_1G11360)"/>
    <property type="match status" value="1"/>
</dbReference>
<dbReference type="InterPro" id="IPR001509">
    <property type="entry name" value="Epimerase_deHydtase"/>
</dbReference>
<gene>
    <name evidence="4" type="ORF">GT037_007130</name>
</gene>
<dbReference type="Pfam" id="PF01370">
    <property type="entry name" value="Epimerase"/>
    <property type="match status" value="1"/>
</dbReference>
<evidence type="ECO:0000256" key="1">
    <source>
        <dbReference type="ARBA" id="ARBA00023002"/>
    </source>
</evidence>
<dbReference type="SUPFAM" id="SSF51735">
    <property type="entry name" value="NAD(P)-binding Rossmann-fold domains"/>
    <property type="match status" value="1"/>
</dbReference>
<dbReference type="Proteomes" id="UP000596902">
    <property type="component" value="Unassembled WGS sequence"/>
</dbReference>
<organism evidence="4 5">
    <name type="scientific">Alternaria burnsii</name>
    <dbReference type="NCBI Taxonomy" id="1187904"/>
    <lineage>
        <taxon>Eukaryota</taxon>
        <taxon>Fungi</taxon>
        <taxon>Dikarya</taxon>
        <taxon>Ascomycota</taxon>
        <taxon>Pezizomycotina</taxon>
        <taxon>Dothideomycetes</taxon>
        <taxon>Pleosporomycetidae</taxon>
        <taxon>Pleosporales</taxon>
        <taxon>Pleosporineae</taxon>
        <taxon>Pleosporaceae</taxon>
        <taxon>Alternaria</taxon>
        <taxon>Alternaria sect. Alternaria</taxon>
    </lineage>
</organism>
<dbReference type="AlphaFoldDB" id="A0A8H7B134"/>
<evidence type="ECO:0000259" key="3">
    <source>
        <dbReference type="Pfam" id="PF01370"/>
    </source>
</evidence>
<reference evidence="4" key="2">
    <citation type="submission" date="2020-08" db="EMBL/GenBank/DDBJ databases">
        <title>Draft Genome Sequence of Cumin Blight Pathogen Alternaria burnsii.</title>
        <authorList>
            <person name="Feng Z."/>
        </authorList>
    </citation>
    <scope>NUCLEOTIDE SEQUENCE</scope>
    <source>
        <strain evidence="4">CBS107.38</strain>
    </source>
</reference>
<dbReference type="Gene3D" id="3.40.50.720">
    <property type="entry name" value="NAD(P)-binding Rossmann-like Domain"/>
    <property type="match status" value="1"/>
</dbReference>
<evidence type="ECO:0000313" key="4">
    <source>
        <dbReference type="EMBL" id="KAF7674370.1"/>
    </source>
</evidence>
<dbReference type="GeneID" id="62205355"/>
<comment type="similarity">
    <text evidence="2">Belongs to the NAD(P)-dependent epimerase/dehydratase family. Dihydroflavonol-4-reductase subfamily.</text>
</comment>
<feature type="domain" description="NAD-dependent epimerase/dehydratase" evidence="3">
    <location>
        <begin position="4"/>
        <end position="134"/>
    </location>
</feature>
<sequence>MVNETINILKAAQAEASAKAVVFTSTALYAYDPNFQHSSKCFTVYGAAKAMPEKAAWKSMQDEKPHFTFNTILPTTNFGPSLVYEKQGHASTGGFLKASFDGDEAIVKGVVPMYHIDVRDDARVHVPALADPQTAGRRLADGCGDMASPFIGT</sequence>
<keyword evidence="5" id="KW-1185">Reference proteome</keyword>
<dbReference type="PANTHER" id="PTHR10366">
    <property type="entry name" value="NAD DEPENDENT EPIMERASE/DEHYDRATASE"/>
    <property type="match status" value="1"/>
</dbReference>
<dbReference type="GO" id="GO:0016616">
    <property type="term" value="F:oxidoreductase activity, acting on the CH-OH group of donors, NAD or NADP as acceptor"/>
    <property type="evidence" value="ECO:0007669"/>
    <property type="project" value="TreeGrafter"/>
</dbReference>
<evidence type="ECO:0000256" key="2">
    <source>
        <dbReference type="ARBA" id="ARBA00023445"/>
    </source>
</evidence>
<accession>A0A8H7B134</accession>
<reference evidence="4" key="1">
    <citation type="submission" date="2020-01" db="EMBL/GenBank/DDBJ databases">
        <authorList>
            <person name="Feng Z.H.Z."/>
        </authorList>
    </citation>
    <scope>NUCLEOTIDE SEQUENCE</scope>
    <source>
        <strain evidence="4">CBS107.38</strain>
    </source>
</reference>